<dbReference type="InterPro" id="IPR018777">
    <property type="entry name" value="Replication_initiator_prot_A"/>
</dbReference>
<reference evidence="1 2" key="1">
    <citation type="submission" date="2020-08" db="EMBL/GenBank/DDBJ databases">
        <title>Genomic Encyclopedia of Type Strains, Phase IV (KMG-IV): sequencing the most valuable type-strain genomes for metagenomic binning, comparative biology and taxonomic classification.</title>
        <authorList>
            <person name="Goeker M."/>
        </authorList>
    </citation>
    <scope>NUCLEOTIDE SEQUENCE [LARGE SCALE GENOMIC DNA]</scope>
    <source>
        <strain evidence="1 2">DSM 102235</strain>
    </source>
</reference>
<keyword evidence="2" id="KW-1185">Reference proteome</keyword>
<proteinExistence type="predicted"/>
<comment type="caution">
    <text evidence="1">The sequence shown here is derived from an EMBL/GenBank/DDBJ whole genome shotgun (WGS) entry which is preliminary data.</text>
</comment>
<dbReference type="Pfam" id="PF10134">
    <property type="entry name" value="RPA"/>
    <property type="match status" value="1"/>
</dbReference>
<name>A0A7W6GVA7_9RHOB</name>
<evidence type="ECO:0000313" key="2">
    <source>
        <dbReference type="Proteomes" id="UP000541426"/>
    </source>
</evidence>
<dbReference type="AlphaFoldDB" id="A0A7W6GVA7"/>
<protein>
    <submittedName>
        <fullName evidence="1">Plasmid replication initiation protein</fullName>
    </submittedName>
</protein>
<dbReference type="EMBL" id="JACIEJ010000020">
    <property type="protein sequence ID" value="MBB3988353.1"/>
    <property type="molecule type" value="Genomic_DNA"/>
</dbReference>
<sequence length="335" mass="37176">MTSAAGGLTPDRHPTADFFVCDLFDASPKGDLASMEHPIFSLATKPDTRVLSYEHNGAEITVTPSVKGRATIHDKDILIYCVSQLMAAVNLGRQITRHLTLTAHDLLVATNRDTSGDAYTRLRDAFERLAGTRITTNISTGGEETTRGFGLIEAWEIVRKSRGGRMVSVRVTLSDWLFRAVEARSVLTLSRDYFRLRKPLERRVYELARKHCGRQQAWRISVPVLHKKAGSAAPVRVFRAALRKMIAEGNLPDYELTEELGDVIRVSRRNGVVEAGPDLPPLSDAVRAAARELAPGEDVYALEAQWRHWWAASGRSPLKAPGKAFLGWIKSRPRG</sequence>
<organism evidence="1 2">
    <name type="scientific">Sagittula marina</name>
    <dbReference type="NCBI Taxonomy" id="943940"/>
    <lineage>
        <taxon>Bacteria</taxon>
        <taxon>Pseudomonadati</taxon>
        <taxon>Pseudomonadota</taxon>
        <taxon>Alphaproteobacteria</taxon>
        <taxon>Rhodobacterales</taxon>
        <taxon>Roseobacteraceae</taxon>
        <taxon>Sagittula</taxon>
    </lineage>
</organism>
<accession>A0A7W6GVA7</accession>
<gene>
    <name evidence="1" type="ORF">GGQ68_004710</name>
</gene>
<dbReference type="RefSeq" id="WP_183970116.1">
    <property type="nucleotide sequence ID" value="NZ_BAABBZ010000052.1"/>
</dbReference>
<dbReference type="Proteomes" id="UP000541426">
    <property type="component" value="Unassembled WGS sequence"/>
</dbReference>
<evidence type="ECO:0000313" key="1">
    <source>
        <dbReference type="EMBL" id="MBB3988353.1"/>
    </source>
</evidence>